<evidence type="ECO:0000313" key="1">
    <source>
        <dbReference type="EMBL" id="MCP2261340.1"/>
    </source>
</evidence>
<reference evidence="1 2" key="1">
    <citation type="submission" date="2022-06" db="EMBL/GenBank/DDBJ databases">
        <title>Genomic Encyclopedia of Archaeal and Bacterial Type Strains, Phase II (KMG-II): from individual species to whole genera.</title>
        <authorList>
            <person name="Goeker M."/>
        </authorList>
    </citation>
    <scope>NUCLEOTIDE SEQUENCE [LARGE SCALE GENOMIC DNA]</scope>
    <source>
        <strain evidence="1 2">DSM 40477</strain>
    </source>
</reference>
<organism evidence="1 2">
    <name type="scientific">Streptoalloteichus tenebrarius (strain ATCC 17920 / DSM 40477 / JCM 4838 / CBS 697.72 / NBRC 16177 / NCIMB 11028 / NRRL B-12390 / A12253. 1 / ISP 5477)</name>
    <name type="common">Streptomyces tenebrarius</name>
    <dbReference type="NCBI Taxonomy" id="1933"/>
    <lineage>
        <taxon>Bacteria</taxon>
        <taxon>Bacillati</taxon>
        <taxon>Actinomycetota</taxon>
        <taxon>Actinomycetes</taxon>
        <taxon>Pseudonocardiales</taxon>
        <taxon>Pseudonocardiaceae</taxon>
        <taxon>Streptoalloteichus</taxon>
    </lineage>
</organism>
<sequence>MSGNSPHELKNAAQRAADWLVERQRPNGALPSRTAVIESCYKGMWALHTAGHTQAASAVADYVTSLLQPDGDIPQPREERYFLDVHYLYANGYLTIGAHVLGRFGLSRKLMSFVETMRNPATGGFRSHGPAIPGDGRCDSVSTSISGLAALYTGRVDTARSAADFLGSLWVGQPDRKNVFHAVADASGAVLTSDDAVAVQVRKAEGDWYFIGLPAFFLTALYEATEDRAYLDLATDLMTYMDEDCDEDAFVDSSCGKAGVAAALLYRLTGRPRYREIAEGIGTLLCERQSPYGYWSEEETGDVADLFWGDLDMTAEYVLWLDLIGRNLASGERVWAGKR</sequence>
<dbReference type="Gene3D" id="1.50.10.20">
    <property type="match status" value="1"/>
</dbReference>
<gene>
    <name evidence="1" type="ORF">LX15_005064</name>
</gene>
<dbReference type="SUPFAM" id="SSF48239">
    <property type="entry name" value="Terpenoid cyclases/Protein prenyltransferases"/>
    <property type="match status" value="1"/>
</dbReference>
<dbReference type="EMBL" id="JAMTCP010000040">
    <property type="protein sequence ID" value="MCP2261340.1"/>
    <property type="molecule type" value="Genomic_DNA"/>
</dbReference>
<name>A0ABT1I0Q4_STRSD</name>
<evidence type="ECO:0000313" key="2">
    <source>
        <dbReference type="Proteomes" id="UP001205311"/>
    </source>
</evidence>
<dbReference type="Proteomes" id="UP001205311">
    <property type="component" value="Unassembled WGS sequence"/>
</dbReference>
<protein>
    <submittedName>
        <fullName evidence="1">Uncharacterized protein</fullName>
    </submittedName>
</protein>
<keyword evidence="2" id="KW-1185">Reference proteome</keyword>
<proteinExistence type="predicted"/>
<dbReference type="InterPro" id="IPR008928">
    <property type="entry name" value="6-hairpin_glycosidase_sf"/>
</dbReference>
<accession>A0ABT1I0Q4</accession>
<comment type="caution">
    <text evidence="1">The sequence shown here is derived from an EMBL/GenBank/DDBJ whole genome shotgun (WGS) entry which is preliminary data.</text>
</comment>
<dbReference type="SUPFAM" id="SSF48208">
    <property type="entry name" value="Six-hairpin glycosidases"/>
    <property type="match status" value="1"/>
</dbReference>
<dbReference type="Gene3D" id="1.50.10.10">
    <property type="match status" value="1"/>
</dbReference>
<dbReference type="RefSeq" id="WP_253672170.1">
    <property type="nucleotide sequence ID" value="NZ_JAMTCP010000040.1"/>
</dbReference>
<dbReference type="InterPro" id="IPR012341">
    <property type="entry name" value="6hp_glycosidase-like_sf"/>
</dbReference>
<dbReference type="InterPro" id="IPR008930">
    <property type="entry name" value="Terpenoid_cyclase/PrenylTrfase"/>
</dbReference>